<sequence length="329" mass="35511">MGKKLSAVHAKNKFRFFCGIALGCLASNANADPSYPSHPVQLLVPFAPGGGLDSNARRFAQEFSEQLGQPVVVVNRDGAAGTIGMQQLARSTPDGYNLAFSPAVPLTSEPHRIAKLSYKLQDFQPICQIFDNIFGVVVHKKSADKSINDLLAHARKSPNGVSYGTSGTGSIPHLGIADVEANTGTTFTHIPYKGDGPMLQDLLAERLEFGAMLVSSATAHINNGNLKLIAVFSNKRHPAFPDVPTLLELSVPVEQASFGGLFAPANTPKAVLQHLEEACQKATQSTAYQEWAGKNNQVLDYQGANDFQSRLLRDFELKRNTLQRLSLSN</sequence>
<dbReference type="eggNOG" id="COG3181">
    <property type="taxonomic scope" value="Bacteria"/>
</dbReference>
<feature type="signal peptide" evidence="2">
    <location>
        <begin position="1"/>
        <end position="31"/>
    </location>
</feature>
<dbReference type="InterPro" id="IPR005064">
    <property type="entry name" value="BUG"/>
</dbReference>
<dbReference type="PIRSF" id="PIRSF017082">
    <property type="entry name" value="YflP"/>
    <property type="match status" value="1"/>
</dbReference>
<proteinExistence type="inferred from homology"/>
<dbReference type="RefSeq" id="WP_012415744.1">
    <property type="nucleotide sequence ID" value="NC_010645.1"/>
</dbReference>
<dbReference type="Gene3D" id="3.40.190.10">
    <property type="entry name" value="Periplasmic binding protein-like II"/>
    <property type="match status" value="1"/>
</dbReference>
<keyword evidence="2" id="KW-0732">Signal</keyword>
<name>Q2L2A3_BORA1</name>
<reference evidence="3 4" key="1">
    <citation type="journal article" date="2006" name="J. Bacteriol.">
        <title>Comparison of the genome sequence of the poultry pathogen Bordetella avium with those of B. bronchiseptica, B. pertussis, and B. parapertussis reveals extensive diversity in surface structures associated with host interaction.</title>
        <authorList>
            <person name="Sebaihia M."/>
            <person name="Preston A."/>
            <person name="Maskell D.J."/>
            <person name="Kuzmiak H."/>
            <person name="Connell T.D."/>
            <person name="King N.D."/>
            <person name="Orndorff P.E."/>
            <person name="Miyamoto D.M."/>
            <person name="Thomson N.R."/>
            <person name="Harris D."/>
            <person name="Goble A."/>
            <person name="Lord A."/>
            <person name="Murphy L."/>
            <person name="Quail M.A."/>
            <person name="Rutter S."/>
            <person name="Squares R."/>
            <person name="Squares S."/>
            <person name="Woodward J."/>
            <person name="Parkhill J."/>
            <person name="Temple L.M."/>
        </authorList>
    </citation>
    <scope>NUCLEOTIDE SEQUENCE [LARGE SCALE GENOMIC DNA]</scope>
    <source>
        <strain evidence="3 4">197N</strain>
    </source>
</reference>
<comment type="similarity">
    <text evidence="1">Belongs to the UPF0065 (bug) family.</text>
</comment>
<evidence type="ECO:0000256" key="1">
    <source>
        <dbReference type="ARBA" id="ARBA00006987"/>
    </source>
</evidence>
<evidence type="ECO:0000256" key="2">
    <source>
        <dbReference type="SAM" id="SignalP"/>
    </source>
</evidence>
<dbReference type="OrthoDB" id="8678477at2"/>
<dbReference type="SUPFAM" id="SSF53850">
    <property type="entry name" value="Periplasmic binding protein-like II"/>
    <property type="match status" value="1"/>
</dbReference>
<protein>
    <submittedName>
        <fullName evidence="3">Exported protein</fullName>
    </submittedName>
</protein>
<dbReference type="Pfam" id="PF03401">
    <property type="entry name" value="TctC"/>
    <property type="match status" value="1"/>
</dbReference>
<gene>
    <name evidence="3" type="ordered locus">BAV0037</name>
</gene>
<dbReference type="HOGENOM" id="CLU_045683_0_0_4"/>
<organism evidence="3 4">
    <name type="scientific">Bordetella avium (strain 197N)</name>
    <dbReference type="NCBI Taxonomy" id="360910"/>
    <lineage>
        <taxon>Bacteria</taxon>
        <taxon>Pseudomonadati</taxon>
        <taxon>Pseudomonadota</taxon>
        <taxon>Betaproteobacteria</taxon>
        <taxon>Burkholderiales</taxon>
        <taxon>Alcaligenaceae</taxon>
        <taxon>Bordetella</taxon>
    </lineage>
</organism>
<evidence type="ECO:0000313" key="4">
    <source>
        <dbReference type="Proteomes" id="UP000001977"/>
    </source>
</evidence>
<dbReference type="CDD" id="cd07012">
    <property type="entry name" value="PBP2_Bug_TTT"/>
    <property type="match status" value="1"/>
</dbReference>
<dbReference type="PANTHER" id="PTHR42928:SF5">
    <property type="entry name" value="BLR1237 PROTEIN"/>
    <property type="match status" value="1"/>
</dbReference>
<dbReference type="Proteomes" id="UP000001977">
    <property type="component" value="Chromosome"/>
</dbReference>
<dbReference type="Gene3D" id="3.40.190.150">
    <property type="entry name" value="Bordetella uptake gene, domain 1"/>
    <property type="match status" value="1"/>
</dbReference>
<dbReference type="AlphaFoldDB" id="Q2L2A3"/>
<dbReference type="STRING" id="360910.BAV0037"/>
<dbReference type="PANTHER" id="PTHR42928">
    <property type="entry name" value="TRICARBOXYLATE-BINDING PROTEIN"/>
    <property type="match status" value="1"/>
</dbReference>
<dbReference type="InterPro" id="IPR042100">
    <property type="entry name" value="Bug_dom1"/>
</dbReference>
<accession>Q2L2A3</accession>
<evidence type="ECO:0000313" key="3">
    <source>
        <dbReference type="EMBL" id="CAJ47621.1"/>
    </source>
</evidence>
<dbReference type="EMBL" id="AM167904">
    <property type="protein sequence ID" value="CAJ47621.1"/>
    <property type="molecule type" value="Genomic_DNA"/>
</dbReference>
<feature type="chain" id="PRO_5004211970" evidence="2">
    <location>
        <begin position="32"/>
        <end position="329"/>
    </location>
</feature>
<keyword evidence="4" id="KW-1185">Reference proteome</keyword>
<dbReference type="KEGG" id="bav:BAV0037"/>